<evidence type="ECO:0000313" key="5">
    <source>
        <dbReference type="Proteomes" id="UP000252255"/>
    </source>
</evidence>
<accession>A0A367X5D9</accession>
<name>A0A367X5D9_9PROT</name>
<dbReference type="PROSITE" id="PS51186">
    <property type="entry name" value="GNAT"/>
    <property type="match status" value="1"/>
</dbReference>
<gene>
    <name evidence="4" type="ORF">TH30_00515</name>
</gene>
<dbReference type="Pfam" id="PF00583">
    <property type="entry name" value="Acetyltransf_1"/>
    <property type="match status" value="1"/>
</dbReference>
<dbReference type="InterPro" id="IPR050832">
    <property type="entry name" value="Bact_Acetyltransf"/>
</dbReference>
<dbReference type="EMBL" id="JPWI01000001">
    <property type="protein sequence ID" value="RCK48855.1"/>
    <property type="molecule type" value="Genomic_DNA"/>
</dbReference>
<dbReference type="GO" id="GO:0016747">
    <property type="term" value="F:acyltransferase activity, transferring groups other than amino-acyl groups"/>
    <property type="evidence" value="ECO:0007669"/>
    <property type="project" value="InterPro"/>
</dbReference>
<dbReference type="InterPro" id="IPR000182">
    <property type="entry name" value="GNAT_dom"/>
</dbReference>
<evidence type="ECO:0000259" key="3">
    <source>
        <dbReference type="PROSITE" id="PS51186"/>
    </source>
</evidence>
<dbReference type="PANTHER" id="PTHR43877">
    <property type="entry name" value="AMINOALKYLPHOSPHONATE N-ACETYLTRANSFERASE-RELATED-RELATED"/>
    <property type="match status" value="1"/>
</dbReference>
<dbReference type="SUPFAM" id="SSF55729">
    <property type="entry name" value="Acyl-CoA N-acyltransferases (Nat)"/>
    <property type="match status" value="1"/>
</dbReference>
<evidence type="ECO:0000256" key="2">
    <source>
        <dbReference type="ARBA" id="ARBA00023315"/>
    </source>
</evidence>
<dbReference type="InterPro" id="IPR016181">
    <property type="entry name" value="Acyl_CoA_acyltransferase"/>
</dbReference>
<organism evidence="4 5">
    <name type="scientific">Thalassospira profundimaris</name>
    <dbReference type="NCBI Taxonomy" id="502049"/>
    <lineage>
        <taxon>Bacteria</taxon>
        <taxon>Pseudomonadati</taxon>
        <taxon>Pseudomonadota</taxon>
        <taxon>Alphaproteobacteria</taxon>
        <taxon>Rhodospirillales</taxon>
        <taxon>Thalassospiraceae</taxon>
        <taxon>Thalassospira</taxon>
    </lineage>
</organism>
<proteinExistence type="predicted"/>
<dbReference type="AlphaFoldDB" id="A0A367X5D9"/>
<dbReference type="CDD" id="cd04301">
    <property type="entry name" value="NAT_SF"/>
    <property type="match status" value="1"/>
</dbReference>
<dbReference type="Gene3D" id="3.40.630.30">
    <property type="match status" value="1"/>
</dbReference>
<sequence>MVRPDRANPADLVIRPAFNSDGDAIAVLIAGVFAEYSGCVFDRGLEFPELDAIADDFKQADGRIWVVVDPAARVLGCFGVKYDAATREAELHKVYLHRETRGQGMAQKLMAKALAWLVENHPDCATVTLWTDTRFEAGHRFYEKCGFARTGESRILDDLSASSEYQFRFDFAAYQKALSF</sequence>
<feature type="domain" description="N-acetyltransferase" evidence="3">
    <location>
        <begin position="12"/>
        <end position="180"/>
    </location>
</feature>
<dbReference type="Proteomes" id="UP000252255">
    <property type="component" value="Unassembled WGS sequence"/>
</dbReference>
<evidence type="ECO:0000256" key="1">
    <source>
        <dbReference type="ARBA" id="ARBA00022679"/>
    </source>
</evidence>
<protein>
    <submittedName>
        <fullName evidence="4">GCN5 family acetyltransferase</fullName>
    </submittedName>
</protein>
<reference evidence="4 5" key="1">
    <citation type="submission" date="2014-07" db="EMBL/GenBank/DDBJ databases">
        <title>Draft genome sequence of Thalassospira profundimaris PR54-5.</title>
        <authorList>
            <person name="Lai Q."/>
            <person name="Shao Z."/>
        </authorList>
    </citation>
    <scope>NUCLEOTIDE SEQUENCE [LARGE SCALE GENOMIC DNA]</scope>
    <source>
        <strain evidence="4 5">PR54-5</strain>
    </source>
</reference>
<comment type="caution">
    <text evidence="4">The sequence shown here is derived from an EMBL/GenBank/DDBJ whole genome shotgun (WGS) entry which is preliminary data.</text>
</comment>
<evidence type="ECO:0000313" key="4">
    <source>
        <dbReference type="EMBL" id="RCK48855.1"/>
    </source>
</evidence>
<keyword evidence="1 4" id="KW-0808">Transferase</keyword>
<keyword evidence="2" id="KW-0012">Acyltransferase</keyword>